<sequence length="113" mass="12341">MQAVEEDVAAIAFEISDELIESPAPLGDSVRSIVQFSLEVCSSQNLESNTRHQAIQIISWLVKYKSSPLEKHKLVIPILQVMCPSLAEATEGVELDDLAADRAAAEVIYTMAI</sequence>
<dbReference type="InterPro" id="IPR011989">
    <property type="entry name" value="ARM-like"/>
</dbReference>
<dbReference type="Proteomes" id="UP000631114">
    <property type="component" value="Unassembled WGS sequence"/>
</dbReference>
<evidence type="ECO:0000313" key="2">
    <source>
        <dbReference type="Proteomes" id="UP000631114"/>
    </source>
</evidence>
<name>A0A835I2P7_9MAGN</name>
<dbReference type="EMBL" id="JADFTS010000004">
    <property type="protein sequence ID" value="KAF9607978.1"/>
    <property type="molecule type" value="Genomic_DNA"/>
</dbReference>
<dbReference type="Gene3D" id="1.25.10.10">
    <property type="entry name" value="Leucine-rich Repeat Variant"/>
    <property type="match status" value="1"/>
</dbReference>
<proteinExistence type="predicted"/>
<dbReference type="SUPFAM" id="SSF48371">
    <property type="entry name" value="ARM repeat"/>
    <property type="match status" value="1"/>
</dbReference>
<keyword evidence="2" id="KW-1185">Reference proteome</keyword>
<organism evidence="1 2">
    <name type="scientific">Coptis chinensis</name>
    <dbReference type="NCBI Taxonomy" id="261450"/>
    <lineage>
        <taxon>Eukaryota</taxon>
        <taxon>Viridiplantae</taxon>
        <taxon>Streptophyta</taxon>
        <taxon>Embryophyta</taxon>
        <taxon>Tracheophyta</taxon>
        <taxon>Spermatophyta</taxon>
        <taxon>Magnoliopsida</taxon>
        <taxon>Ranunculales</taxon>
        <taxon>Ranunculaceae</taxon>
        <taxon>Coptidoideae</taxon>
        <taxon>Coptis</taxon>
    </lineage>
</organism>
<evidence type="ECO:0000313" key="1">
    <source>
        <dbReference type="EMBL" id="KAF9607978.1"/>
    </source>
</evidence>
<dbReference type="AlphaFoldDB" id="A0A835I2P7"/>
<protein>
    <submittedName>
        <fullName evidence="1">Uncharacterized protein</fullName>
    </submittedName>
</protein>
<dbReference type="InterPro" id="IPR016024">
    <property type="entry name" value="ARM-type_fold"/>
</dbReference>
<accession>A0A835I2P7</accession>
<gene>
    <name evidence="1" type="ORF">IFM89_003898</name>
</gene>
<reference evidence="1 2" key="1">
    <citation type="submission" date="2020-10" db="EMBL/GenBank/DDBJ databases">
        <title>The Coptis chinensis genome and diversification of protoberbering-type alkaloids.</title>
        <authorList>
            <person name="Wang B."/>
            <person name="Shu S."/>
            <person name="Song C."/>
            <person name="Liu Y."/>
        </authorList>
    </citation>
    <scope>NUCLEOTIDE SEQUENCE [LARGE SCALE GENOMIC DNA]</scope>
    <source>
        <strain evidence="1">HL-2020</strain>
        <tissue evidence="1">Leaf</tissue>
    </source>
</reference>
<dbReference type="OrthoDB" id="7862313at2759"/>
<comment type="caution">
    <text evidence="1">The sequence shown here is derived from an EMBL/GenBank/DDBJ whole genome shotgun (WGS) entry which is preliminary data.</text>
</comment>